<name>A0A2V3ZL64_9GAMM</name>
<reference evidence="4 5" key="2">
    <citation type="submission" date="2018-06" db="EMBL/GenBank/DDBJ databases">
        <title>Marinobactersediminissp. nov, a moderately halophilic bacterium isolated from marine solar saltern.</title>
        <authorList>
            <person name="Zhang Y."/>
        </authorList>
    </citation>
    <scope>NUCLEOTIDE SEQUENCE [LARGE SCALE GENOMIC DNA]</scope>
    <source>
        <strain evidence="4 5">F01</strain>
    </source>
</reference>
<accession>A0A2V3ZL64</accession>
<dbReference type="Gene3D" id="1.10.3210.10">
    <property type="entry name" value="Hypothetical protein af1432"/>
    <property type="match status" value="1"/>
</dbReference>
<dbReference type="InterPro" id="IPR051271">
    <property type="entry name" value="2C-system_Tx_regulators"/>
</dbReference>
<dbReference type="Proteomes" id="UP000253987">
    <property type="component" value="Unassembled WGS sequence"/>
</dbReference>
<reference evidence="5" key="1">
    <citation type="submission" date="2018-05" db="EMBL/GenBank/DDBJ databases">
        <authorList>
            <person name="Lu D."/>
        </authorList>
    </citation>
    <scope>NUCLEOTIDE SEQUENCE [LARGE SCALE GENOMIC DNA]</scope>
    <source>
        <strain evidence="5">F01</strain>
    </source>
</reference>
<dbReference type="PANTHER" id="PTHR45526">
    <property type="entry name" value="TRANSCRIPTIONAL REGULATORY PROTEIN DPIA"/>
    <property type="match status" value="1"/>
</dbReference>
<dbReference type="OrthoDB" id="2085719at2"/>
<dbReference type="InterPro" id="IPR011006">
    <property type="entry name" value="CheY-like_superfamily"/>
</dbReference>
<dbReference type="AlphaFoldDB" id="A0A2V3ZL64"/>
<organism evidence="4 5">
    <name type="scientific">Marinobacter vulgaris</name>
    <dbReference type="NCBI Taxonomy" id="1928331"/>
    <lineage>
        <taxon>Bacteria</taxon>
        <taxon>Pseudomonadati</taxon>
        <taxon>Pseudomonadota</taxon>
        <taxon>Gammaproteobacteria</taxon>
        <taxon>Pseudomonadales</taxon>
        <taxon>Marinobacteraceae</taxon>
        <taxon>Marinobacter</taxon>
    </lineage>
</organism>
<dbReference type="PROSITE" id="PS51833">
    <property type="entry name" value="HDOD"/>
    <property type="match status" value="1"/>
</dbReference>
<dbReference type="InterPro" id="IPR013976">
    <property type="entry name" value="HDOD"/>
</dbReference>
<protein>
    <submittedName>
        <fullName evidence="4">Response regulator</fullName>
    </submittedName>
</protein>
<gene>
    <name evidence="4" type="ORF">DIT71_08060</name>
</gene>
<evidence type="ECO:0000256" key="1">
    <source>
        <dbReference type="PROSITE-ProRule" id="PRU00169"/>
    </source>
</evidence>
<dbReference type="SMART" id="SM00448">
    <property type="entry name" value="REC"/>
    <property type="match status" value="1"/>
</dbReference>
<dbReference type="GO" id="GO:0000156">
    <property type="term" value="F:phosphorelay response regulator activity"/>
    <property type="evidence" value="ECO:0007669"/>
    <property type="project" value="TreeGrafter"/>
</dbReference>
<proteinExistence type="predicted"/>
<keyword evidence="5" id="KW-1185">Reference proteome</keyword>
<feature type="domain" description="HDOD" evidence="3">
    <location>
        <begin position="144"/>
        <end position="333"/>
    </location>
</feature>
<evidence type="ECO:0000313" key="5">
    <source>
        <dbReference type="Proteomes" id="UP000253987"/>
    </source>
</evidence>
<dbReference type="CDD" id="cd00156">
    <property type="entry name" value="REC"/>
    <property type="match status" value="1"/>
</dbReference>
<dbReference type="EMBL" id="QFWX01000003">
    <property type="protein sequence ID" value="PXX91804.1"/>
    <property type="molecule type" value="Genomic_DNA"/>
</dbReference>
<dbReference type="PROSITE" id="PS50110">
    <property type="entry name" value="RESPONSE_REGULATORY"/>
    <property type="match status" value="1"/>
</dbReference>
<feature type="domain" description="Response regulatory" evidence="2">
    <location>
        <begin position="2"/>
        <end position="118"/>
    </location>
</feature>
<evidence type="ECO:0000259" key="2">
    <source>
        <dbReference type="PROSITE" id="PS50110"/>
    </source>
</evidence>
<comment type="caution">
    <text evidence="4">The sequence shown here is derived from an EMBL/GenBank/DDBJ whole genome shotgun (WGS) entry which is preliminary data.</text>
</comment>
<dbReference type="SUPFAM" id="SSF109604">
    <property type="entry name" value="HD-domain/PDEase-like"/>
    <property type="match status" value="1"/>
</dbReference>
<evidence type="ECO:0000313" key="4">
    <source>
        <dbReference type="EMBL" id="PXX91804.1"/>
    </source>
</evidence>
<dbReference type="SUPFAM" id="SSF52172">
    <property type="entry name" value="CheY-like"/>
    <property type="match status" value="1"/>
</dbReference>
<evidence type="ECO:0000259" key="3">
    <source>
        <dbReference type="PROSITE" id="PS51833"/>
    </source>
</evidence>
<sequence length="374" mass="41287">MKALILEEDILLADLLETIVGGLYPGGNVFVTGSVASALEHWRENGADLIITGWNLPDGSGLDVARVVREKDKISPIVLISARTDRESVRQAGQHGISDYIIKPFEVTLLHERLGALVDQDTDEQELQTDVEQLLRTSVDKVIQLPCKIDTAGIIKLMQFRQDLSPSQLAERWKEEVALTSRLLDVANNASFKKTGRPVRNLRDGIATLGVDMSFRQAVALSLDISGQLRDPRLAEKAEAFIEIAKKVAYEAERMATRVETDRSEIYVAALLSRVGELGVLKVMQQLIDRKGSISDDQVESGLAWAPTYGNRLKVQWHLPLQLRELIGAVHVLPHASTHESMLVMRSAGLLARGEGGGEECLRLLSRLGLNEHT</sequence>
<comment type="caution">
    <text evidence="1">Lacks conserved residue(s) required for the propagation of feature annotation.</text>
</comment>
<dbReference type="InterPro" id="IPR001789">
    <property type="entry name" value="Sig_transdc_resp-reg_receiver"/>
</dbReference>
<dbReference type="RefSeq" id="WP_114612685.1">
    <property type="nucleotide sequence ID" value="NZ_QFWX01000003.1"/>
</dbReference>
<dbReference type="Gene3D" id="3.40.50.2300">
    <property type="match status" value="1"/>
</dbReference>
<dbReference type="Pfam" id="PF08668">
    <property type="entry name" value="HDOD"/>
    <property type="match status" value="1"/>
</dbReference>
<dbReference type="PANTHER" id="PTHR45526:SF1">
    <property type="entry name" value="TRANSCRIPTIONAL REGULATORY PROTEIN DCUR-RELATED"/>
    <property type="match status" value="1"/>
</dbReference>
<dbReference type="Pfam" id="PF00072">
    <property type="entry name" value="Response_reg"/>
    <property type="match status" value="1"/>
</dbReference>